<keyword evidence="8" id="KW-1003">Cell membrane</keyword>
<dbReference type="Pfam" id="PF01148">
    <property type="entry name" value="CTP_transf_1"/>
    <property type="match status" value="1"/>
</dbReference>
<keyword evidence="15 19" id="KW-0472">Membrane</keyword>
<dbReference type="PROSITE" id="PS01315">
    <property type="entry name" value="CDS"/>
    <property type="match status" value="1"/>
</dbReference>
<evidence type="ECO:0000256" key="12">
    <source>
        <dbReference type="ARBA" id="ARBA00022695"/>
    </source>
</evidence>
<dbReference type="PANTHER" id="PTHR46382:SF1">
    <property type="entry name" value="PHOSPHATIDATE CYTIDYLYLTRANSFERASE"/>
    <property type="match status" value="1"/>
</dbReference>
<keyword evidence="16" id="KW-0594">Phospholipid biosynthesis</keyword>
<keyword evidence="21" id="KW-1185">Reference proteome</keyword>
<dbReference type="AlphaFoldDB" id="A0A132BVU4"/>
<evidence type="ECO:0000256" key="17">
    <source>
        <dbReference type="ARBA" id="ARBA00023264"/>
    </source>
</evidence>
<reference evidence="20 21" key="1">
    <citation type="submission" date="2015-12" db="EMBL/GenBank/DDBJ databases">
        <title>Genome sequence of the marine Rhodobacteraceae strain O3.65, Candidatus Tritonibacter horizontis.</title>
        <authorList>
            <person name="Poehlein A."/>
            <person name="Giebel H.A."/>
            <person name="Voget S."/>
            <person name="Brinkhoff T."/>
        </authorList>
    </citation>
    <scope>NUCLEOTIDE SEQUENCE [LARGE SCALE GENOMIC DNA]</scope>
    <source>
        <strain evidence="20 21">O3.65</strain>
    </source>
</reference>
<keyword evidence="13 19" id="KW-1133">Transmembrane helix</keyword>
<organism evidence="20 21">
    <name type="scientific">Tritonibacter horizontis</name>
    <dbReference type="NCBI Taxonomy" id="1768241"/>
    <lineage>
        <taxon>Bacteria</taxon>
        <taxon>Pseudomonadati</taxon>
        <taxon>Pseudomonadota</taxon>
        <taxon>Alphaproteobacteria</taxon>
        <taxon>Rhodobacterales</taxon>
        <taxon>Paracoccaceae</taxon>
        <taxon>Tritonibacter</taxon>
    </lineage>
</organism>
<sequence length="268" mass="28301">MTSAPRPSSSDPTKPGRWADLWLRSLSAVVLLGLGGASIHFGGAAFAGFVAICVGAVFWEILRMFCADRTRVALAGGIVATAAVFGASLLSVWLAPLVLLVPLLFGAWLLDGPRKAFLVVAAWVLFAGFGLIWLRDAYWVGWTFWLIFVVVATDVAGYFVGKHFGGPKLWPAVSPKKTWSGTSGGWAAAAAMGLVFVLLLGMPADIIWISVFVSMASQAGDIAESALKRRLAVKDSSQLIPGHGGVFDRFDGMLGAGALCFVVAITWG</sequence>
<evidence type="ECO:0000256" key="5">
    <source>
        <dbReference type="ARBA" id="ARBA00010185"/>
    </source>
</evidence>
<evidence type="ECO:0000256" key="14">
    <source>
        <dbReference type="ARBA" id="ARBA00023098"/>
    </source>
</evidence>
<evidence type="ECO:0000256" key="11">
    <source>
        <dbReference type="ARBA" id="ARBA00022692"/>
    </source>
</evidence>
<name>A0A132BVU4_9RHOB</name>
<dbReference type="EMBL" id="LPUY01000074">
    <property type="protein sequence ID" value="KUP92501.1"/>
    <property type="molecule type" value="Genomic_DNA"/>
</dbReference>
<comment type="subcellular location">
    <subcellularLocation>
        <location evidence="2">Cell membrane</location>
        <topology evidence="2">Multi-pass membrane protein</topology>
    </subcellularLocation>
</comment>
<dbReference type="RefSeq" id="WP_068243940.1">
    <property type="nucleotide sequence ID" value="NZ_LPUY01000074.1"/>
</dbReference>
<comment type="catalytic activity">
    <reaction evidence="1 18">
        <text>a 1,2-diacyl-sn-glycero-3-phosphate + CTP + H(+) = a CDP-1,2-diacyl-sn-glycerol + diphosphate</text>
        <dbReference type="Rhea" id="RHEA:16229"/>
        <dbReference type="ChEBI" id="CHEBI:15378"/>
        <dbReference type="ChEBI" id="CHEBI:33019"/>
        <dbReference type="ChEBI" id="CHEBI:37563"/>
        <dbReference type="ChEBI" id="CHEBI:58332"/>
        <dbReference type="ChEBI" id="CHEBI:58608"/>
        <dbReference type="EC" id="2.7.7.41"/>
    </reaction>
</comment>
<evidence type="ECO:0000256" key="10">
    <source>
        <dbReference type="ARBA" id="ARBA00022679"/>
    </source>
</evidence>
<dbReference type="GO" id="GO:0016024">
    <property type="term" value="P:CDP-diacylglycerol biosynthetic process"/>
    <property type="evidence" value="ECO:0007669"/>
    <property type="project" value="UniProtKB-UniPathway"/>
</dbReference>
<evidence type="ECO:0000256" key="2">
    <source>
        <dbReference type="ARBA" id="ARBA00004651"/>
    </source>
</evidence>
<feature type="transmembrane region" description="Helical" evidence="19">
    <location>
        <begin position="69"/>
        <end position="87"/>
    </location>
</feature>
<evidence type="ECO:0000256" key="6">
    <source>
        <dbReference type="ARBA" id="ARBA00012487"/>
    </source>
</evidence>
<dbReference type="GO" id="GO:0004605">
    <property type="term" value="F:phosphatidate cytidylyltransferase activity"/>
    <property type="evidence" value="ECO:0007669"/>
    <property type="project" value="UniProtKB-EC"/>
</dbReference>
<keyword evidence="10 18" id="KW-0808">Transferase</keyword>
<dbReference type="PANTHER" id="PTHR46382">
    <property type="entry name" value="PHOSPHATIDATE CYTIDYLYLTRANSFERASE"/>
    <property type="match status" value="1"/>
</dbReference>
<comment type="similarity">
    <text evidence="5 18">Belongs to the CDS family.</text>
</comment>
<evidence type="ECO:0000256" key="3">
    <source>
        <dbReference type="ARBA" id="ARBA00005119"/>
    </source>
</evidence>
<comment type="caution">
    <text evidence="20">The sequence shown here is derived from an EMBL/GenBank/DDBJ whole genome shotgun (WGS) entry which is preliminary data.</text>
</comment>
<evidence type="ECO:0000256" key="18">
    <source>
        <dbReference type="RuleBase" id="RU003938"/>
    </source>
</evidence>
<evidence type="ECO:0000256" key="1">
    <source>
        <dbReference type="ARBA" id="ARBA00001698"/>
    </source>
</evidence>
<evidence type="ECO:0000256" key="7">
    <source>
        <dbReference type="ARBA" id="ARBA00019373"/>
    </source>
</evidence>
<evidence type="ECO:0000256" key="15">
    <source>
        <dbReference type="ARBA" id="ARBA00023136"/>
    </source>
</evidence>
<evidence type="ECO:0000256" key="19">
    <source>
        <dbReference type="SAM" id="Phobius"/>
    </source>
</evidence>
<feature type="transmembrane region" description="Helical" evidence="19">
    <location>
        <begin position="117"/>
        <end position="134"/>
    </location>
</feature>
<dbReference type="GO" id="GO:0005886">
    <property type="term" value="C:plasma membrane"/>
    <property type="evidence" value="ECO:0007669"/>
    <property type="project" value="UniProtKB-SubCell"/>
</dbReference>
<evidence type="ECO:0000313" key="21">
    <source>
        <dbReference type="Proteomes" id="UP000068382"/>
    </source>
</evidence>
<evidence type="ECO:0000256" key="8">
    <source>
        <dbReference type="ARBA" id="ARBA00022475"/>
    </source>
</evidence>
<protein>
    <recommendedName>
        <fullName evidence="7 18">Phosphatidate cytidylyltransferase</fullName>
        <ecNumber evidence="6 18">2.7.7.41</ecNumber>
    </recommendedName>
</protein>
<feature type="transmembrane region" description="Helical" evidence="19">
    <location>
        <begin position="45"/>
        <end position="62"/>
    </location>
</feature>
<keyword evidence="9" id="KW-0444">Lipid biosynthesis</keyword>
<feature type="transmembrane region" description="Helical" evidence="19">
    <location>
        <begin position="140"/>
        <end position="160"/>
    </location>
</feature>
<dbReference type="InterPro" id="IPR000374">
    <property type="entry name" value="PC_trans"/>
</dbReference>
<keyword evidence="17" id="KW-1208">Phospholipid metabolism</keyword>
<evidence type="ECO:0000256" key="9">
    <source>
        <dbReference type="ARBA" id="ARBA00022516"/>
    </source>
</evidence>
<comment type="pathway">
    <text evidence="4">Lipid metabolism.</text>
</comment>
<comment type="pathway">
    <text evidence="3 18">Phospholipid metabolism; CDP-diacylglycerol biosynthesis; CDP-diacylglycerol from sn-glycerol 3-phosphate: step 3/3.</text>
</comment>
<dbReference type="PATRIC" id="fig|1768241.3.peg.2590"/>
<gene>
    <name evidence="20" type="primary">cdsA</name>
    <name evidence="20" type="ORF">TRIHO_24710</name>
</gene>
<dbReference type="OrthoDB" id="9799199at2"/>
<evidence type="ECO:0000313" key="20">
    <source>
        <dbReference type="EMBL" id="KUP92501.1"/>
    </source>
</evidence>
<dbReference type="Proteomes" id="UP000068382">
    <property type="component" value="Unassembled WGS sequence"/>
</dbReference>
<keyword evidence="11 18" id="KW-0812">Transmembrane</keyword>
<evidence type="ECO:0000256" key="13">
    <source>
        <dbReference type="ARBA" id="ARBA00022989"/>
    </source>
</evidence>
<dbReference type="EC" id="2.7.7.41" evidence="6 18"/>
<evidence type="ECO:0000256" key="4">
    <source>
        <dbReference type="ARBA" id="ARBA00005189"/>
    </source>
</evidence>
<proteinExistence type="inferred from homology"/>
<accession>A0A132BVU4</accession>
<dbReference type="UniPathway" id="UPA00557">
    <property type="reaction ID" value="UER00614"/>
</dbReference>
<keyword evidence="14" id="KW-0443">Lipid metabolism</keyword>
<keyword evidence="12 18" id="KW-0548">Nucleotidyltransferase</keyword>
<evidence type="ECO:0000256" key="16">
    <source>
        <dbReference type="ARBA" id="ARBA00023209"/>
    </source>
</evidence>